<dbReference type="Proteomes" id="UP000663874">
    <property type="component" value="Unassembled WGS sequence"/>
</dbReference>
<dbReference type="Proteomes" id="UP000663882">
    <property type="component" value="Unassembled WGS sequence"/>
</dbReference>
<dbReference type="AlphaFoldDB" id="A0A814AJ28"/>
<accession>A0A814AJ28</accession>
<evidence type="ECO:0000313" key="1">
    <source>
        <dbReference type="EMBL" id="CAF0915637.1"/>
    </source>
</evidence>
<gene>
    <name evidence="2" type="ORF">FNK824_LOCUS6568</name>
    <name evidence="3" type="ORF">OTI717_LOCUS18310</name>
    <name evidence="1" type="ORF">RFH988_LOCUS9717</name>
</gene>
<organism evidence="1 4">
    <name type="scientific">Rotaria sordida</name>
    <dbReference type="NCBI Taxonomy" id="392033"/>
    <lineage>
        <taxon>Eukaryota</taxon>
        <taxon>Metazoa</taxon>
        <taxon>Spiralia</taxon>
        <taxon>Gnathifera</taxon>
        <taxon>Rotifera</taxon>
        <taxon>Eurotatoria</taxon>
        <taxon>Bdelloidea</taxon>
        <taxon>Philodinida</taxon>
        <taxon>Philodinidae</taxon>
        <taxon>Rotaria</taxon>
    </lineage>
</organism>
<evidence type="ECO:0000313" key="2">
    <source>
        <dbReference type="EMBL" id="CAF3661192.1"/>
    </source>
</evidence>
<dbReference type="EMBL" id="CAJOAX010002513">
    <property type="protein sequence ID" value="CAF3801636.1"/>
    <property type="molecule type" value="Genomic_DNA"/>
</dbReference>
<evidence type="ECO:0000313" key="4">
    <source>
        <dbReference type="Proteomes" id="UP000663882"/>
    </source>
</evidence>
<dbReference type="EMBL" id="CAJOBE010000574">
    <property type="protein sequence ID" value="CAF3661192.1"/>
    <property type="molecule type" value="Genomic_DNA"/>
</dbReference>
<protein>
    <submittedName>
        <fullName evidence="1">Uncharacterized protein</fullName>
    </submittedName>
</protein>
<reference evidence="1" key="1">
    <citation type="submission" date="2021-02" db="EMBL/GenBank/DDBJ databases">
        <authorList>
            <person name="Nowell W R."/>
        </authorList>
    </citation>
    <scope>NUCLEOTIDE SEQUENCE</scope>
</reference>
<name>A0A814AJ28_9BILA</name>
<proteinExistence type="predicted"/>
<dbReference type="EMBL" id="CAJNOO010000350">
    <property type="protein sequence ID" value="CAF0915637.1"/>
    <property type="molecule type" value="Genomic_DNA"/>
</dbReference>
<comment type="caution">
    <text evidence="1">The sequence shown here is derived from an EMBL/GenBank/DDBJ whole genome shotgun (WGS) entry which is preliminary data.</text>
</comment>
<dbReference type="Proteomes" id="UP000663823">
    <property type="component" value="Unassembled WGS sequence"/>
</dbReference>
<sequence>MYNSINLTHLSYLDLISREIHHENLSKLTYLKIITGRHYSNTGTPYTTISSIDKGSFFPRSLHRTHVRVTLRKFYDCLRSLNQLGSQLCSFAVNIIHVCKKDEDNILSQIKSYLSTIEHLILLLAIGVKDIGPDHFIDGSDLQRDIVSHMPHLHQFDFHICSIVRHASYKELDTIRQTFVKQEQSIDCVPDYFNNEYGQCQIYSFPFIGTRLDFISNRFSLFDDKNSFSNVTMLLLFDHIKSFENIFFEHVSRALPLLKSLQVFNQIEQEKKSKTTSMIIEFCHLTVVILHDIYVNYAKQLLCQSYLPCLIELVIRNNALSTIIDQNNQQSRNNCSKVETLQIVEPWIEPTTVNLKFFPRLHRKIHDKN</sequence>
<evidence type="ECO:0000313" key="3">
    <source>
        <dbReference type="EMBL" id="CAF3801636.1"/>
    </source>
</evidence>